<feature type="domain" description="HDOD" evidence="3">
    <location>
        <begin position="151"/>
        <end position="325"/>
    </location>
</feature>
<dbReference type="Gene3D" id="1.10.3210.10">
    <property type="entry name" value="Hypothetical protein af1432"/>
    <property type="match status" value="1"/>
</dbReference>
<dbReference type="Proteomes" id="UP000295543">
    <property type="component" value="Unassembled WGS sequence"/>
</dbReference>
<dbReference type="RefSeq" id="WP_133394467.1">
    <property type="nucleotide sequence ID" value="NZ_SMTG01000006.1"/>
</dbReference>
<dbReference type="SUPFAM" id="SSF109604">
    <property type="entry name" value="HD-domain/PDEase-like"/>
    <property type="match status" value="1"/>
</dbReference>
<dbReference type="EMBL" id="SMTG01000006">
    <property type="protein sequence ID" value="TDK29500.1"/>
    <property type="molecule type" value="Genomic_DNA"/>
</dbReference>
<accession>A0A4R5U610</accession>
<evidence type="ECO:0000313" key="4">
    <source>
        <dbReference type="EMBL" id="TDK29500.1"/>
    </source>
</evidence>
<dbReference type="PROSITE" id="PS50110">
    <property type="entry name" value="RESPONSE_REGULATORY"/>
    <property type="match status" value="1"/>
</dbReference>
<dbReference type="InterPro" id="IPR052340">
    <property type="entry name" value="RNase_Y/CdgJ"/>
</dbReference>
<dbReference type="Gene3D" id="3.40.50.2300">
    <property type="match status" value="1"/>
</dbReference>
<dbReference type="PROSITE" id="PS51833">
    <property type="entry name" value="HDOD"/>
    <property type="match status" value="1"/>
</dbReference>
<dbReference type="GO" id="GO:0000160">
    <property type="term" value="P:phosphorelay signal transduction system"/>
    <property type="evidence" value="ECO:0007669"/>
    <property type="project" value="InterPro"/>
</dbReference>
<comment type="caution">
    <text evidence="1">Lacks conserved residue(s) required for the propagation of feature annotation.</text>
</comment>
<dbReference type="InterPro" id="IPR013976">
    <property type="entry name" value="HDOD"/>
</dbReference>
<name>A0A4R5U610_9GAMM</name>
<dbReference type="PIRSF" id="PIRSF036883">
    <property type="entry name" value="RR_HD-GYP_mod"/>
    <property type="match status" value="1"/>
</dbReference>
<dbReference type="AlphaFoldDB" id="A0A4R5U610"/>
<gene>
    <name evidence="4" type="ORF">E2F49_14085</name>
</gene>
<proteinExistence type="predicted"/>
<comment type="caution">
    <text evidence="4">The sequence shown here is derived from an EMBL/GenBank/DDBJ whole genome shotgun (WGS) entry which is preliminary data.</text>
</comment>
<keyword evidence="5" id="KW-1185">Reference proteome</keyword>
<organism evidence="4 5">
    <name type="scientific">Luteimonas terrae</name>
    <dbReference type="NCBI Taxonomy" id="1530191"/>
    <lineage>
        <taxon>Bacteria</taxon>
        <taxon>Pseudomonadati</taxon>
        <taxon>Pseudomonadota</taxon>
        <taxon>Gammaproteobacteria</taxon>
        <taxon>Lysobacterales</taxon>
        <taxon>Lysobacteraceae</taxon>
        <taxon>Luteimonas</taxon>
    </lineage>
</organism>
<dbReference type="PANTHER" id="PTHR33525">
    <property type="match status" value="1"/>
</dbReference>
<dbReference type="OrthoDB" id="5755654at2"/>
<dbReference type="InterPro" id="IPR001789">
    <property type="entry name" value="Sig_transdc_resp-reg_receiver"/>
</dbReference>
<protein>
    <submittedName>
        <fullName evidence="4">HDOD domain-containing protein</fullName>
    </submittedName>
</protein>
<evidence type="ECO:0000259" key="3">
    <source>
        <dbReference type="PROSITE" id="PS51833"/>
    </source>
</evidence>
<dbReference type="InterPro" id="IPR011006">
    <property type="entry name" value="CheY-like_superfamily"/>
</dbReference>
<feature type="domain" description="Response regulatory" evidence="2">
    <location>
        <begin position="18"/>
        <end position="130"/>
    </location>
</feature>
<evidence type="ECO:0000313" key="5">
    <source>
        <dbReference type="Proteomes" id="UP000295543"/>
    </source>
</evidence>
<dbReference type="PANTHER" id="PTHR33525:SF6">
    <property type="entry name" value="HDOD DOMAIN-CONTAINING PROTEIN"/>
    <property type="match status" value="1"/>
</dbReference>
<dbReference type="InterPro" id="IPR014626">
    <property type="entry name" value="Sig_transdc_resp-reg_put"/>
</dbReference>
<reference evidence="4 5" key="1">
    <citation type="submission" date="2019-03" db="EMBL/GenBank/DDBJ databases">
        <title>Luteimonas zhaokaii sp.nov., isolated from the rectal contents of Plateau pika in Yushu, Qinghai Province, China.</title>
        <authorList>
            <person name="Zhang G."/>
        </authorList>
    </citation>
    <scope>NUCLEOTIDE SEQUENCE [LARGE SCALE GENOMIC DNA]</scope>
    <source>
        <strain evidence="4 5">THG-MD21</strain>
    </source>
</reference>
<dbReference type="Pfam" id="PF08668">
    <property type="entry name" value="HDOD"/>
    <property type="match status" value="1"/>
</dbReference>
<evidence type="ECO:0000256" key="1">
    <source>
        <dbReference type="PROSITE-ProRule" id="PRU00169"/>
    </source>
</evidence>
<evidence type="ECO:0000259" key="2">
    <source>
        <dbReference type="PROSITE" id="PS50110"/>
    </source>
</evidence>
<sequence length="384" mass="41247">MPTPRGWRGLFRGSPFVHILFVGGDDSLPSDLLALVADMDDGWHVERAADGTAAMARLIDAPQDVVVVAPHLPDMAPELLLERIRALRPATSRIAVATGHPSVRLLSLAHRFLPAPIDEAQLLEAIASLDELRELLDDPALRERIGRIEKLPSPPQTYLALVQALESDDTSAADIAQLVSGDPAIAARVLQLSNSAYFSLGRSITDLRSAVTRLGLVTMRDLVLASEVFAYAARSDLDRPAMQQRALMASQLARRMLPESSLELGATAALLADIGLLLPGIRDERVPDDSPTDDAAGHTRAGAYLLGLWGLPMPIIEAVAFQRDPLKAGTRSFWITGAVHVATALAAEQPVHEEYLQRTGVLGKLDGWRAHAAQLRGMGGARAS</sequence>
<dbReference type="SUPFAM" id="SSF52172">
    <property type="entry name" value="CheY-like"/>
    <property type="match status" value="1"/>
</dbReference>